<feature type="region of interest" description="Disordered" evidence="3">
    <location>
        <begin position="354"/>
        <end position="386"/>
    </location>
</feature>
<dbReference type="GO" id="GO:0000379">
    <property type="term" value="P:tRNA-type intron splice site recognition and cleavage"/>
    <property type="evidence" value="ECO:0007669"/>
    <property type="project" value="TreeGrafter"/>
</dbReference>
<dbReference type="InterPro" id="IPR024337">
    <property type="entry name" value="tRNA_splic_suSen54"/>
</dbReference>
<feature type="compositionally biased region" description="Low complexity" evidence="3">
    <location>
        <begin position="364"/>
        <end position="384"/>
    </location>
</feature>
<evidence type="ECO:0000256" key="3">
    <source>
        <dbReference type="SAM" id="MobiDB-lite"/>
    </source>
</evidence>
<feature type="region of interest" description="Disordered" evidence="3">
    <location>
        <begin position="492"/>
        <end position="530"/>
    </location>
</feature>
<dbReference type="VEuPathDB" id="FungiDB:PV08_09214"/>
<dbReference type="EMBL" id="KN847498">
    <property type="protein sequence ID" value="KIW11941.1"/>
    <property type="molecule type" value="Genomic_DNA"/>
</dbReference>
<evidence type="ECO:0000256" key="2">
    <source>
        <dbReference type="ARBA" id="ARBA00022694"/>
    </source>
</evidence>
<keyword evidence="6" id="KW-1185">Reference proteome</keyword>
<keyword evidence="2" id="KW-0819">tRNA processing</keyword>
<dbReference type="Proteomes" id="UP000053328">
    <property type="component" value="Unassembled WGS sequence"/>
</dbReference>
<feature type="region of interest" description="Disordered" evidence="3">
    <location>
        <begin position="158"/>
        <end position="207"/>
    </location>
</feature>
<dbReference type="GO" id="GO:0000214">
    <property type="term" value="C:tRNA-intron endonuclease complex"/>
    <property type="evidence" value="ECO:0007669"/>
    <property type="project" value="TreeGrafter"/>
</dbReference>
<name>A0A0D1YAH9_9EURO</name>
<proteinExistence type="inferred from homology"/>
<dbReference type="STRING" id="91928.A0A0D1YAH9"/>
<feature type="compositionally biased region" description="Low complexity" evidence="3">
    <location>
        <begin position="515"/>
        <end position="530"/>
    </location>
</feature>
<evidence type="ECO:0000313" key="5">
    <source>
        <dbReference type="EMBL" id="KIW11941.1"/>
    </source>
</evidence>
<feature type="compositionally biased region" description="Basic and acidic residues" evidence="3">
    <location>
        <begin position="257"/>
        <end position="270"/>
    </location>
</feature>
<reference evidence="5 6" key="1">
    <citation type="submission" date="2015-01" db="EMBL/GenBank/DDBJ databases">
        <title>The Genome Sequence of Exophiala spinifera CBS89968.</title>
        <authorList>
            <consortium name="The Broad Institute Genomics Platform"/>
            <person name="Cuomo C."/>
            <person name="de Hoog S."/>
            <person name="Gorbushina A."/>
            <person name="Stielow B."/>
            <person name="Teixiera M."/>
            <person name="Abouelleil A."/>
            <person name="Chapman S.B."/>
            <person name="Priest M."/>
            <person name="Young S.K."/>
            <person name="Wortman J."/>
            <person name="Nusbaum C."/>
            <person name="Birren B."/>
        </authorList>
    </citation>
    <scope>NUCLEOTIDE SEQUENCE [LARGE SCALE GENOMIC DNA]</scope>
    <source>
        <strain evidence="5 6">CBS 89968</strain>
    </source>
</reference>
<gene>
    <name evidence="5" type="ORF">PV08_09214</name>
</gene>
<evidence type="ECO:0000259" key="4">
    <source>
        <dbReference type="Pfam" id="PF12928"/>
    </source>
</evidence>
<feature type="region of interest" description="Disordered" evidence="3">
    <location>
        <begin position="1"/>
        <end position="21"/>
    </location>
</feature>
<sequence length="530" mass="58230">MADADEDAIPTTSISNPDDFEDETQDFRFLSSITAAKSGQTIVPKRGDKDFEPNPTRSQASALDASRLAMHNALSGVRTHVGKHIVGQYLPNEEDWRWDDKAAGAARNGRCVVVPKFKGTLAKTLGLADRHNFTWFLPEEALFLLERGTLDIRWPDIEDEKSENKNEKSEEETDVSIHQGEDTDQSAAPTKGAEESTNIEPQQTQQEPDLKIGELPMSLQGAYASFIGKDGLTLERYTVYAGLRRIGYIVQRAPTWHDEDPSPANDHHSQAESQDLTISSSAFSSSSSPTPPHIIPNAISNAASLIHRLVSWLSHPSRDGACTATGPLVAAGLYRNYTDMFRALSLIPYHNPTGPLLPSRESDNSTNTNTNDKNKSSSQSSPTTPKAPFRIHFHVWKPNAQTSYRKSAPPPPDYRIAVVDARTTSMPTLSEVGTLLDSQPDDALTKEQAGRLETRIRHGRRNVLLAVVDMGVVSYLRLSDACFGAEKLYEEKVRAGSKGKRSGQSGAPPRGGKSHQGQNQNQNQQQSKNK</sequence>
<feature type="region of interest" description="Disordered" evidence="3">
    <location>
        <begin position="39"/>
        <end position="58"/>
    </location>
</feature>
<dbReference type="PANTHER" id="PTHR21027:SF1">
    <property type="entry name" value="TRNA-SPLICING ENDONUCLEASE SUBUNIT SEN54"/>
    <property type="match status" value="1"/>
</dbReference>
<dbReference type="RefSeq" id="XP_016232157.1">
    <property type="nucleotide sequence ID" value="XM_016383534.1"/>
</dbReference>
<feature type="region of interest" description="Disordered" evidence="3">
    <location>
        <begin position="257"/>
        <end position="295"/>
    </location>
</feature>
<dbReference type="AlphaFoldDB" id="A0A0D1YAH9"/>
<dbReference type="OrthoDB" id="408683at2759"/>
<comment type="similarity">
    <text evidence="1">Belongs to the SEN54 family.</text>
</comment>
<dbReference type="Pfam" id="PF12928">
    <property type="entry name" value="tRNA_int_end_N2"/>
    <property type="match status" value="1"/>
</dbReference>
<dbReference type="PANTHER" id="PTHR21027">
    <property type="entry name" value="TRNA-SPLICING ENDONUCLEASE SUBUNIT SEN54"/>
    <property type="match status" value="1"/>
</dbReference>
<evidence type="ECO:0000313" key="6">
    <source>
        <dbReference type="Proteomes" id="UP000053328"/>
    </source>
</evidence>
<feature type="compositionally biased region" description="Low complexity" evidence="3">
    <location>
        <begin position="279"/>
        <end position="288"/>
    </location>
</feature>
<accession>A0A0D1YAH9</accession>
<evidence type="ECO:0000256" key="1">
    <source>
        <dbReference type="ARBA" id="ARBA00005736"/>
    </source>
</evidence>
<dbReference type="InterPro" id="IPR024336">
    <property type="entry name" value="tRNA_splic_suSen54_N"/>
</dbReference>
<organism evidence="5 6">
    <name type="scientific">Exophiala spinifera</name>
    <dbReference type="NCBI Taxonomy" id="91928"/>
    <lineage>
        <taxon>Eukaryota</taxon>
        <taxon>Fungi</taxon>
        <taxon>Dikarya</taxon>
        <taxon>Ascomycota</taxon>
        <taxon>Pezizomycotina</taxon>
        <taxon>Eurotiomycetes</taxon>
        <taxon>Chaetothyriomycetidae</taxon>
        <taxon>Chaetothyriales</taxon>
        <taxon>Herpotrichiellaceae</taxon>
        <taxon>Exophiala</taxon>
    </lineage>
</organism>
<feature type="compositionally biased region" description="Basic and acidic residues" evidence="3">
    <location>
        <begin position="158"/>
        <end position="168"/>
    </location>
</feature>
<dbReference type="GeneID" id="27336297"/>
<protein>
    <recommendedName>
        <fullName evidence="4">tRNA-splicing endonuclease subunit Sen54 N-terminal domain-containing protein</fullName>
    </recommendedName>
</protein>
<feature type="compositionally biased region" description="Polar residues" evidence="3">
    <location>
        <begin position="195"/>
        <end position="207"/>
    </location>
</feature>
<feature type="domain" description="tRNA-splicing endonuclease subunit Sen54 N-terminal" evidence="4">
    <location>
        <begin position="71"/>
        <end position="154"/>
    </location>
</feature>
<dbReference type="HOGENOM" id="CLU_028449_2_0_1"/>